<comment type="caution">
    <text evidence="1">The sequence shown here is derived from an EMBL/GenBank/DDBJ whole genome shotgun (WGS) entry which is preliminary data.</text>
</comment>
<protein>
    <recommendedName>
        <fullName evidence="3">RNase H type-1 domain-containing protein</fullName>
    </recommendedName>
</protein>
<dbReference type="Gene3D" id="3.30.420.10">
    <property type="entry name" value="Ribonuclease H-like superfamily/Ribonuclease H"/>
    <property type="match status" value="1"/>
</dbReference>
<evidence type="ECO:0000313" key="2">
    <source>
        <dbReference type="Proteomes" id="UP001630127"/>
    </source>
</evidence>
<reference evidence="1 2" key="1">
    <citation type="submission" date="2024-11" db="EMBL/GenBank/DDBJ databases">
        <title>A near-complete genome assembly of Cinchona calisaya.</title>
        <authorList>
            <person name="Lian D.C."/>
            <person name="Zhao X.W."/>
            <person name="Wei L."/>
        </authorList>
    </citation>
    <scope>NUCLEOTIDE SEQUENCE [LARGE SCALE GENOMIC DNA]</scope>
    <source>
        <tissue evidence="1">Nenye</tissue>
    </source>
</reference>
<evidence type="ECO:0000313" key="1">
    <source>
        <dbReference type="EMBL" id="KAL3498197.1"/>
    </source>
</evidence>
<dbReference type="InterPro" id="IPR044730">
    <property type="entry name" value="RNase_H-like_dom_plant"/>
</dbReference>
<evidence type="ECO:0008006" key="3">
    <source>
        <dbReference type="Google" id="ProtNLM"/>
    </source>
</evidence>
<accession>A0ABD2XXB1</accession>
<dbReference type="InterPro" id="IPR012337">
    <property type="entry name" value="RNaseH-like_sf"/>
</dbReference>
<dbReference type="SUPFAM" id="SSF53098">
    <property type="entry name" value="Ribonuclease H-like"/>
    <property type="match status" value="1"/>
</dbReference>
<dbReference type="InterPro" id="IPR036397">
    <property type="entry name" value="RNaseH_sf"/>
</dbReference>
<dbReference type="InterPro" id="IPR053151">
    <property type="entry name" value="RNase_H-like"/>
</dbReference>
<organism evidence="1 2">
    <name type="scientific">Cinchona calisaya</name>
    <dbReference type="NCBI Taxonomy" id="153742"/>
    <lineage>
        <taxon>Eukaryota</taxon>
        <taxon>Viridiplantae</taxon>
        <taxon>Streptophyta</taxon>
        <taxon>Embryophyta</taxon>
        <taxon>Tracheophyta</taxon>
        <taxon>Spermatophyta</taxon>
        <taxon>Magnoliopsida</taxon>
        <taxon>eudicotyledons</taxon>
        <taxon>Gunneridae</taxon>
        <taxon>Pentapetalae</taxon>
        <taxon>asterids</taxon>
        <taxon>lamiids</taxon>
        <taxon>Gentianales</taxon>
        <taxon>Rubiaceae</taxon>
        <taxon>Cinchonoideae</taxon>
        <taxon>Cinchoneae</taxon>
        <taxon>Cinchona</taxon>
    </lineage>
</organism>
<dbReference type="AlphaFoldDB" id="A0ABD2XXB1"/>
<sequence length="533" mass="59003">MGNKRKPLNFTTLVESEVVHYQSHEPKVALDKNRFVSIEAQMFYDKLALIASPCLERGIDFYGLGDEKINTLTVPGEVRRVFISEIFDRTWSRFVREDATVGVTLRNGSNISPDKPITGPWIRLTLKKNDKSLLDLIAKQQPRTQEEQVVLNSQNHSQQGTWELPPPAHPDYVFRRPRNEAKLGGYRVLLLSRLIKVKPPANRAKLNVDGSFIGNPGVIGCGVVLYDCDVKLRSGFSKHHGHGTNLEAEAFGLLHGMGLCNFLLQHTLPDLNVVADRLAKLGSLDKYWNMVPKLSKNYPNKDIARWSARLDNVRMQWQAKLQPRMDTHKHNKLNRVNNLRFGGNPPCKLESIVPQTAVTNSTNPNDIPITDMAVIHTESDALKLIHATSSSVKTFPTENSVDSIVPSTGNKDVPPTSIVEERGFSSDSSPLGTNAICSNLVHNVKAPQHAAHLDLDKEVSSRLDTHAKQIPPSNDQILVEVSTVECSQIPSAVQTSPAPAITVQEIGFSKTSASIMEDIAPVLTEPSMDTPNM</sequence>
<dbReference type="Proteomes" id="UP001630127">
    <property type="component" value="Unassembled WGS sequence"/>
</dbReference>
<dbReference type="PANTHER" id="PTHR47723">
    <property type="entry name" value="OS05G0353850 PROTEIN"/>
    <property type="match status" value="1"/>
</dbReference>
<keyword evidence="2" id="KW-1185">Reference proteome</keyword>
<dbReference type="CDD" id="cd06222">
    <property type="entry name" value="RNase_H_like"/>
    <property type="match status" value="1"/>
</dbReference>
<dbReference type="EMBL" id="JBJUIK010000017">
    <property type="protein sequence ID" value="KAL3498197.1"/>
    <property type="molecule type" value="Genomic_DNA"/>
</dbReference>
<dbReference type="PANTHER" id="PTHR47723:SF19">
    <property type="entry name" value="POLYNUCLEOTIDYL TRANSFERASE, RIBONUCLEASE H-LIKE SUPERFAMILY PROTEIN"/>
    <property type="match status" value="1"/>
</dbReference>
<name>A0ABD2XXB1_9GENT</name>
<proteinExistence type="predicted"/>
<gene>
    <name evidence="1" type="ORF">ACH5RR_040929</name>
</gene>